<evidence type="ECO:0000259" key="5">
    <source>
        <dbReference type="PROSITE" id="PS51387"/>
    </source>
</evidence>
<dbReference type="Gene3D" id="3.30.465.10">
    <property type="match status" value="1"/>
</dbReference>
<keyword evidence="8" id="KW-1185">Reference proteome</keyword>
<dbReference type="VEuPathDB" id="FungiDB:MAPG_11434"/>
<evidence type="ECO:0000256" key="3">
    <source>
        <dbReference type="ARBA" id="ARBA00022827"/>
    </source>
</evidence>
<organism evidence="7 8">
    <name type="scientific">Magnaporthiopsis poae (strain ATCC 64411 / 73-15)</name>
    <name type="common">Kentucky bluegrass fungus</name>
    <name type="synonym">Magnaporthe poae</name>
    <dbReference type="NCBI Taxonomy" id="644358"/>
    <lineage>
        <taxon>Eukaryota</taxon>
        <taxon>Fungi</taxon>
        <taxon>Dikarya</taxon>
        <taxon>Ascomycota</taxon>
        <taxon>Pezizomycotina</taxon>
        <taxon>Sordariomycetes</taxon>
        <taxon>Sordariomycetidae</taxon>
        <taxon>Magnaporthales</taxon>
        <taxon>Magnaporthaceae</taxon>
        <taxon>Magnaporthiopsis</taxon>
    </lineage>
</organism>
<dbReference type="Pfam" id="PF01565">
    <property type="entry name" value="FAD_binding_4"/>
    <property type="match status" value="1"/>
</dbReference>
<evidence type="ECO:0000256" key="1">
    <source>
        <dbReference type="ARBA" id="ARBA00005466"/>
    </source>
</evidence>
<dbReference type="OrthoDB" id="2151789at2759"/>
<dbReference type="GO" id="GO:0016491">
    <property type="term" value="F:oxidoreductase activity"/>
    <property type="evidence" value="ECO:0007669"/>
    <property type="project" value="UniProtKB-KW"/>
</dbReference>
<evidence type="ECO:0000313" key="7">
    <source>
        <dbReference type="EnsemblFungi" id="MAPG_11434T0"/>
    </source>
</evidence>
<dbReference type="InterPro" id="IPR036318">
    <property type="entry name" value="FAD-bd_PCMH-like_sf"/>
</dbReference>
<dbReference type="InterPro" id="IPR016166">
    <property type="entry name" value="FAD-bd_PCMH"/>
</dbReference>
<reference evidence="6" key="2">
    <citation type="submission" date="2010-05" db="EMBL/GenBank/DDBJ databases">
        <title>The Genome Sequence of Magnaporthe poae strain ATCC 64411.</title>
        <authorList>
            <consortium name="The Broad Institute Genome Sequencing Platform"/>
            <consortium name="Broad Institute Genome Sequencing Center for Infectious Disease"/>
            <person name="Ma L.-J."/>
            <person name="Dead R."/>
            <person name="Young S."/>
            <person name="Zeng Q."/>
            <person name="Koehrsen M."/>
            <person name="Alvarado L."/>
            <person name="Berlin A."/>
            <person name="Chapman S.B."/>
            <person name="Chen Z."/>
            <person name="Freedman E."/>
            <person name="Gellesch M."/>
            <person name="Goldberg J."/>
            <person name="Griggs A."/>
            <person name="Gujja S."/>
            <person name="Heilman E.R."/>
            <person name="Heiman D."/>
            <person name="Hepburn T."/>
            <person name="Howarth C."/>
            <person name="Jen D."/>
            <person name="Larson L."/>
            <person name="Mehta T."/>
            <person name="Neiman D."/>
            <person name="Pearson M."/>
            <person name="Roberts A."/>
            <person name="Saif S."/>
            <person name="Shea T."/>
            <person name="Shenoy N."/>
            <person name="Sisk P."/>
            <person name="Stolte C."/>
            <person name="Sykes S."/>
            <person name="Walk T."/>
            <person name="White J."/>
            <person name="Yandava C."/>
            <person name="Haas B."/>
            <person name="Nusbaum C."/>
            <person name="Birren B."/>
        </authorList>
    </citation>
    <scope>NUCLEOTIDE SEQUENCE</scope>
    <source>
        <strain evidence="6">ATCC 64411</strain>
    </source>
</reference>
<gene>
    <name evidence="6" type="ORF">MAPG_11434</name>
</gene>
<keyword evidence="2" id="KW-0285">Flavoprotein</keyword>
<accession>A0A0C4EF95</accession>
<evidence type="ECO:0000256" key="2">
    <source>
        <dbReference type="ARBA" id="ARBA00022630"/>
    </source>
</evidence>
<sequence length="500" mass="55077">MQVKALAVAYATMTTLSSGVLAKSDTCKLINKEQSSIAEYSGFFNKEFNDESGAFWSQGCASLKPTCVLEPANAQEVSRLMKILAGNNDQFAIKSGGHNPNNYYSSTKGGALIATKKMNEVTIDKARGTVTVGPGNRWDDVFKKLEGTGLAVVGGRMGEVGVGGFLLGGGLSFLSTQYGWAANNILEMELVTPNGTITTVSKTQNPDVFEVLKGGGNNFGVVTKYVLKARPIGRVWGGNMIYGREQTDDLLALIRDFTEHYDDPKAAIIATVQLTVLNVIEMWTLFLFYDGENPPAGIFDKFAALNPSVNDCESREYGELLHHNNWAVLHGSRYVIATETTPLPPASDKGQIMRSYFDHWRSTSKKRKGEFGIISSMAFQPIPKNLTRIAKANGGDMLDLDDEADRIMFEFNYSYLLDSSDDAVDQATVELVDGMKKLVDGYVSSGRLPNVYRPLFLNDAYHKQDYFSRLRPEKKQRAADVRKRLDPQGLFLNRTGGPKI</sequence>
<dbReference type="eggNOG" id="KOG1231">
    <property type="taxonomic scope" value="Eukaryota"/>
</dbReference>
<dbReference type="EMBL" id="ADBL01002819">
    <property type="status" value="NOT_ANNOTATED_CDS"/>
    <property type="molecule type" value="Genomic_DNA"/>
</dbReference>
<evidence type="ECO:0000256" key="4">
    <source>
        <dbReference type="ARBA" id="ARBA00023002"/>
    </source>
</evidence>
<reference evidence="7" key="5">
    <citation type="submission" date="2015-06" db="UniProtKB">
        <authorList>
            <consortium name="EnsemblFungi"/>
        </authorList>
    </citation>
    <scope>IDENTIFICATION</scope>
    <source>
        <strain evidence="7">ATCC 64411</strain>
    </source>
</reference>
<dbReference type="PROSITE" id="PS51387">
    <property type="entry name" value="FAD_PCMH"/>
    <property type="match status" value="1"/>
</dbReference>
<feature type="domain" description="FAD-binding PCMH-type" evidence="5">
    <location>
        <begin position="61"/>
        <end position="232"/>
    </location>
</feature>
<protein>
    <submittedName>
        <fullName evidence="6">FAD binding domain-containing protein</fullName>
    </submittedName>
</protein>
<keyword evidence="4" id="KW-0560">Oxidoreductase</keyword>
<proteinExistence type="inferred from homology"/>
<reference evidence="7" key="4">
    <citation type="journal article" date="2015" name="G3 (Bethesda)">
        <title>Genome sequences of three phytopathogenic species of the Magnaporthaceae family of fungi.</title>
        <authorList>
            <person name="Okagaki L.H."/>
            <person name="Nunes C.C."/>
            <person name="Sailsbery J."/>
            <person name="Clay B."/>
            <person name="Brown D."/>
            <person name="John T."/>
            <person name="Oh Y."/>
            <person name="Young N."/>
            <person name="Fitzgerald M."/>
            <person name="Haas B.J."/>
            <person name="Zeng Q."/>
            <person name="Young S."/>
            <person name="Adiconis X."/>
            <person name="Fan L."/>
            <person name="Levin J.Z."/>
            <person name="Mitchell T.K."/>
            <person name="Okubara P.A."/>
            <person name="Farman M.L."/>
            <person name="Kohn L.M."/>
            <person name="Birren B."/>
            <person name="Ma L.-J."/>
            <person name="Dean R.A."/>
        </authorList>
    </citation>
    <scope>NUCLEOTIDE SEQUENCE</scope>
    <source>
        <strain evidence="7">ATCC 64411 / 73-15</strain>
    </source>
</reference>
<dbReference type="Proteomes" id="UP000011715">
    <property type="component" value="Unassembled WGS sequence"/>
</dbReference>
<reference evidence="6" key="3">
    <citation type="submission" date="2011-03" db="EMBL/GenBank/DDBJ databases">
        <title>Annotation of Magnaporthe poae ATCC 64411.</title>
        <authorList>
            <person name="Ma L.-J."/>
            <person name="Dead R."/>
            <person name="Young S.K."/>
            <person name="Zeng Q."/>
            <person name="Gargeya S."/>
            <person name="Fitzgerald M."/>
            <person name="Haas B."/>
            <person name="Abouelleil A."/>
            <person name="Alvarado L."/>
            <person name="Arachchi H.M."/>
            <person name="Berlin A."/>
            <person name="Brown A."/>
            <person name="Chapman S.B."/>
            <person name="Chen Z."/>
            <person name="Dunbar C."/>
            <person name="Freedman E."/>
            <person name="Gearin G."/>
            <person name="Gellesch M."/>
            <person name="Goldberg J."/>
            <person name="Griggs A."/>
            <person name="Gujja S."/>
            <person name="Heiman D."/>
            <person name="Howarth C."/>
            <person name="Larson L."/>
            <person name="Lui A."/>
            <person name="MacDonald P.J.P."/>
            <person name="Mehta T."/>
            <person name="Montmayeur A."/>
            <person name="Murphy C."/>
            <person name="Neiman D."/>
            <person name="Pearson M."/>
            <person name="Priest M."/>
            <person name="Roberts A."/>
            <person name="Saif S."/>
            <person name="Shea T."/>
            <person name="Shenoy N."/>
            <person name="Sisk P."/>
            <person name="Stolte C."/>
            <person name="Sykes S."/>
            <person name="Yandava C."/>
            <person name="Wortman J."/>
            <person name="Nusbaum C."/>
            <person name="Birren B."/>
        </authorList>
    </citation>
    <scope>NUCLEOTIDE SEQUENCE</scope>
    <source>
        <strain evidence="6">ATCC 64411</strain>
    </source>
</reference>
<reference evidence="8" key="1">
    <citation type="submission" date="2010-05" db="EMBL/GenBank/DDBJ databases">
        <title>The genome sequence of Magnaporthe poae strain ATCC 64411.</title>
        <authorList>
            <person name="Ma L.-J."/>
            <person name="Dead R."/>
            <person name="Young S."/>
            <person name="Zeng Q."/>
            <person name="Koehrsen M."/>
            <person name="Alvarado L."/>
            <person name="Berlin A."/>
            <person name="Chapman S.B."/>
            <person name="Chen Z."/>
            <person name="Freedman E."/>
            <person name="Gellesch M."/>
            <person name="Goldberg J."/>
            <person name="Griggs A."/>
            <person name="Gujja S."/>
            <person name="Heilman E.R."/>
            <person name="Heiman D."/>
            <person name="Hepburn T."/>
            <person name="Howarth C."/>
            <person name="Jen D."/>
            <person name="Larson L."/>
            <person name="Mehta T."/>
            <person name="Neiman D."/>
            <person name="Pearson M."/>
            <person name="Roberts A."/>
            <person name="Saif S."/>
            <person name="Shea T."/>
            <person name="Shenoy N."/>
            <person name="Sisk P."/>
            <person name="Stolte C."/>
            <person name="Sykes S."/>
            <person name="Walk T."/>
            <person name="White J."/>
            <person name="Yandava C."/>
            <person name="Haas B."/>
            <person name="Nusbaum C."/>
            <person name="Birren B."/>
        </authorList>
    </citation>
    <scope>NUCLEOTIDE SEQUENCE [LARGE SCALE GENOMIC DNA]</scope>
    <source>
        <strain evidence="8">ATCC 64411 / 73-15</strain>
    </source>
</reference>
<dbReference type="GO" id="GO:0071949">
    <property type="term" value="F:FAD binding"/>
    <property type="evidence" value="ECO:0007669"/>
    <property type="project" value="InterPro"/>
</dbReference>
<dbReference type="PANTHER" id="PTHR42973:SF13">
    <property type="entry name" value="FAD-BINDING PCMH-TYPE DOMAIN-CONTAINING PROTEIN"/>
    <property type="match status" value="1"/>
</dbReference>
<dbReference type="PANTHER" id="PTHR42973">
    <property type="entry name" value="BINDING OXIDOREDUCTASE, PUTATIVE (AFU_ORTHOLOGUE AFUA_1G17690)-RELATED"/>
    <property type="match status" value="1"/>
</dbReference>
<dbReference type="InterPro" id="IPR050416">
    <property type="entry name" value="FAD-linked_Oxidoreductase"/>
</dbReference>
<dbReference type="AlphaFoldDB" id="A0A0C4EF95"/>
<dbReference type="EMBL" id="GL876981">
    <property type="protein sequence ID" value="KLU92489.1"/>
    <property type="molecule type" value="Genomic_DNA"/>
</dbReference>
<dbReference type="EnsemblFungi" id="MAPG_11434T0">
    <property type="protein sequence ID" value="MAPG_11434T0"/>
    <property type="gene ID" value="MAPG_11434"/>
</dbReference>
<dbReference type="InterPro" id="IPR016169">
    <property type="entry name" value="FAD-bd_PCMH_sub2"/>
</dbReference>
<keyword evidence="3" id="KW-0274">FAD</keyword>
<comment type="similarity">
    <text evidence="1">Belongs to the oxygen-dependent FAD-linked oxidoreductase family.</text>
</comment>
<evidence type="ECO:0000313" key="8">
    <source>
        <dbReference type="Proteomes" id="UP000011715"/>
    </source>
</evidence>
<dbReference type="InterPro" id="IPR006094">
    <property type="entry name" value="Oxid_FAD_bind_N"/>
</dbReference>
<dbReference type="SUPFAM" id="SSF56176">
    <property type="entry name" value="FAD-binding/transporter-associated domain-like"/>
    <property type="match status" value="1"/>
</dbReference>
<dbReference type="STRING" id="644358.A0A0C4EF95"/>
<dbReference type="OMA" id="FMNDANH"/>
<evidence type="ECO:0000313" key="6">
    <source>
        <dbReference type="EMBL" id="KLU92489.1"/>
    </source>
</evidence>
<name>A0A0C4EF95_MAGP6</name>